<dbReference type="Gene3D" id="2.60.120.200">
    <property type="match status" value="4"/>
</dbReference>
<sequence>MYIEASNKVQGSNAVLVAGPVTVGPTDLCLEFWYHMYGKDQGVLSAGLRTRGQANDVKWFKKGNQGSDWYRGQFDIPSNLGVVDILFTAMVGNNYQSDTAIDDIILKNGSCGIDYGYCDFQLDLCSWSNSKDADMDWVFGKGKTVSADTGPNNDHTLKNASGQYIYIETSRPSVSGDTARLMSELFPPRNSVCFHFFYNMYGAGVGALRVSLVSLNSSTDSLAPIGPPQVLWTLTGNQGQGWQEGRVPIPTQYFSHRVLVEGVKGTSYTGDIGLDDLSFTKGDNQPCVVSPASAQPQVTTTPGAPMSTPLPTVPATFNCAFESSYCGWTNDKTAAKQWARYRGATFSQSTGPKADHTSGNGFYIYLEASSGRLNDSARLLSPNIQPGDQCLTFWYHMYGTSVNALSVQLWDAPVVPGVQSDKKVTIWEMRGSHGDKWLQASVDLGGPSNRFARQVVIEAFRGSTYSGDIAVDDIKLTQGACANFGTSTIDCDFENADICGYMQENSDAIDWTWASGVTSSSNTGPTTDHTYRTPSGNYKPASLI</sequence>
<dbReference type="AlphaFoldDB" id="A0AAV3YRQ8"/>
<dbReference type="SUPFAM" id="SSF49899">
    <property type="entry name" value="Concanavalin A-like lectins/glucanases"/>
    <property type="match status" value="4"/>
</dbReference>
<evidence type="ECO:0000313" key="4">
    <source>
        <dbReference type="EMBL" id="GFN85247.1"/>
    </source>
</evidence>
<dbReference type="PANTHER" id="PTHR23282">
    <property type="entry name" value="APICAL ENDOSOMAL GLYCOPROTEIN PRECURSOR"/>
    <property type="match status" value="1"/>
</dbReference>
<dbReference type="InterPro" id="IPR051560">
    <property type="entry name" value="MAM_domain-containing"/>
</dbReference>
<keyword evidence="5" id="KW-1185">Reference proteome</keyword>
<accession>A0AAV3YRQ8</accession>
<feature type="domain" description="MAM" evidence="3">
    <location>
        <begin position="116"/>
        <end position="289"/>
    </location>
</feature>
<dbReference type="Pfam" id="PF00629">
    <property type="entry name" value="MAM"/>
    <property type="match status" value="4"/>
</dbReference>
<feature type="domain" description="MAM" evidence="3">
    <location>
        <begin position="317"/>
        <end position="483"/>
    </location>
</feature>
<dbReference type="InterPro" id="IPR013320">
    <property type="entry name" value="ConA-like_dom_sf"/>
</dbReference>
<evidence type="ECO:0000259" key="3">
    <source>
        <dbReference type="PROSITE" id="PS50060"/>
    </source>
</evidence>
<dbReference type="EMBL" id="BLXT01001388">
    <property type="protein sequence ID" value="GFN85247.1"/>
    <property type="molecule type" value="Genomic_DNA"/>
</dbReference>
<dbReference type="FunFam" id="2.60.120.200:FF:000128">
    <property type="entry name" value="enteropeptidase isoform X2"/>
    <property type="match status" value="1"/>
</dbReference>
<feature type="compositionally biased region" description="Polar residues" evidence="2">
    <location>
        <begin position="518"/>
        <end position="536"/>
    </location>
</feature>
<evidence type="ECO:0000256" key="2">
    <source>
        <dbReference type="SAM" id="MobiDB-lite"/>
    </source>
</evidence>
<protein>
    <submittedName>
        <fullName evidence="4">MAM and LDL-receptor class a domain-containing protein 1-like</fullName>
    </submittedName>
</protein>
<dbReference type="PROSITE" id="PS50060">
    <property type="entry name" value="MAM_2"/>
    <property type="match status" value="4"/>
</dbReference>
<organism evidence="4 5">
    <name type="scientific">Plakobranchus ocellatus</name>
    <dbReference type="NCBI Taxonomy" id="259542"/>
    <lineage>
        <taxon>Eukaryota</taxon>
        <taxon>Metazoa</taxon>
        <taxon>Spiralia</taxon>
        <taxon>Lophotrochozoa</taxon>
        <taxon>Mollusca</taxon>
        <taxon>Gastropoda</taxon>
        <taxon>Heterobranchia</taxon>
        <taxon>Euthyneura</taxon>
        <taxon>Panpulmonata</taxon>
        <taxon>Sacoglossa</taxon>
        <taxon>Placobranchoidea</taxon>
        <taxon>Plakobranchidae</taxon>
        <taxon>Plakobranchus</taxon>
    </lineage>
</organism>
<feature type="domain" description="MAM" evidence="3">
    <location>
        <begin position="489"/>
        <end position="538"/>
    </location>
</feature>
<proteinExistence type="predicted"/>
<keyword evidence="1" id="KW-0677">Repeat</keyword>
<dbReference type="Proteomes" id="UP000735302">
    <property type="component" value="Unassembled WGS sequence"/>
</dbReference>
<evidence type="ECO:0000313" key="5">
    <source>
        <dbReference type="Proteomes" id="UP000735302"/>
    </source>
</evidence>
<reference evidence="4 5" key="1">
    <citation type="journal article" date="2021" name="Elife">
        <title>Chloroplast acquisition without the gene transfer in kleptoplastic sea slugs, Plakobranchus ocellatus.</title>
        <authorList>
            <person name="Maeda T."/>
            <person name="Takahashi S."/>
            <person name="Yoshida T."/>
            <person name="Shimamura S."/>
            <person name="Takaki Y."/>
            <person name="Nagai Y."/>
            <person name="Toyoda A."/>
            <person name="Suzuki Y."/>
            <person name="Arimoto A."/>
            <person name="Ishii H."/>
            <person name="Satoh N."/>
            <person name="Nishiyama T."/>
            <person name="Hasebe M."/>
            <person name="Maruyama T."/>
            <person name="Minagawa J."/>
            <person name="Obokata J."/>
            <person name="Shigenobu S."/>
        </authorList>
    </citation>
    <scope>NUCLEOTIDE SEQUENCE [LARGE SCALE GENOMIC DNA]</scope>
</reference>
<dbReference type="PANTHER" id="PTHR23282:SF142">
    <property type="entry name" value="MAM DOMAIN-CONTAINING PROTEIN"/>
    <property type="match status" value="1"/>
</dbReference>
<evidence type="ECO:0000256" key="1">
    <source>
        <dbReference type="ARBA" id="ARBA00022737"/>
    </source>
</evidence>
<name>A0AAV3YRQ8_9GAST</name>
<dbReference type="SMART" id="SM00137">
    <property type="entry name" value="MAM"/>
    <property type="match status" value="2"/>
</dbReference>
<dbReference type="InterPro" id="IPR000998">
    <property type="entry name" value="MAM_dom"/>
</dbReference>
<feature type="region of interest" description="Disordered" evidence="2">
    <location>
        <begin position="518"/>
        <end position="544"/>
    </location>
</feature>
<dbReference type="CDD" id="cd06263">
    <property type="entry name" value="MAM"/>
    <property type="match status" value="3"/>
</dbReference>
<comment type="caution">
    <text evidence="4">The sequence shown here is derived from an EMBL/GenBank/DDBJ whole genome shotgun (WGS) entry which is preliminary data.</text>
</comment>
<dbReference type="GO" id="GO:0016020">
    <property type="term" value="C:membrane"/>
    <property type="evidence" value="ECO:0007669"/>
    <property type="project" value="InterPro"/>
</dbReference>
<gene>
    <name evidence="4" type="ORF">PoB_001175300</name>
</gene>
<feature type="domain" description="MAM" evidence="3">
    <location>
        <begin position="1"/>
        <end position="113"/>
    </location>
</feature>